<sequence length="240" mass="25335">MTALIAREGSCPLLVGRTSRIGSDWAFCSFRLPTSMPIPLAVISPVDVELATWAFTGMKAPAHQPTCLLLVRPRSAAAATAIANGTELVLRTHFRDIAIATGPAEGASHLSSGERAVAARAVLSSIADANVAALADPITLLLPDLHFLPEPTKGLDLTISNDTGSSCTLSGVDVPNFILFESDVGTRCARVAAARLTFSPNPLMDLDLEPVWGPETFPPARAILIGHRRFRAVRVPKIAA</sequence>
<reference evidence="1" key="1">
    <citation type="journal article" date="2021" name="Front. Microbiol.">
        <title>Comprehensive Comparative Genomics and Phenotyping of Methylobacterium Species.</title>
        <authorList>
            <person name="Alessa O."/>
            <person name="Ogura Y."/>
            <person name="Fujitani Y."/>
            <person name="Takami H."/>
            <person name="Hayashi T."/>
            <person name="Sahin N."/>
            <person name="Tani A."/>
        </authorList>
    </citation>
    <scope>NUCLEOTIDE SEQUENCE</scope>
    <source>
        <strain evidence="1">DSM 19015</strain>
    </source>
</reference>
<reference evidence="1" key="2">
    <citation type="submission" date="2021-08" db="EMBL/GenBank/DDBJ databases">
        <authorList>
            <person name="Tani A."/>
            <person name="Ola A."/>
            <person name="Ogura Y."/>
            <person name="Katsura K."/>
            <person name="Hayashi T."/>
        </authorList>
    </citation>
    <scope>NUCLEOTIDE SEQUENCE</scope>
    <source>
        <strain evidence="1">DSM 19015</strain>
    </source>
</reference>
<proteinExistence type="predicted"/>
<comment type="caution">
    <text evidence="1">The sequence shown here is derived from an EMBL/GenBank/DDBJ whole genome shotgun (WGS) entry which is preliminary data.</text>
</comment>
<dbReference type="Proteomes" id="UP001055125">
    <property type="component" value="Unassembled WGS sequence"/>
</dbReference>
<gene>
    <name evidence="1" type="ORF">OCOJLMKI_3838</name>
</gene>
<accession>A0ABQ4S4K5</accession>
<protein>
    <submittedName>
        <fullName evidence="1">Uncharacterized protein</fullName>
    </submittedName>
</protein>
<dbReference type="RefSeq" id="WP_238245714.1">
    <property type="nucleotide sequence ID" value="NZ_BPQP01000065.1"/>
</dbReference>
<keyword evidence="2" id="KW-1185">Reference proteome</keyword>
<name>A0ABQ4S4K5_9HYPH</name>
<evidence type="ECO:0000313" key="1">
    <source>
        <dbReference type="EMBL" id="GJD96615.1"/>
    </source>
</evidence>
<dbReference type="EMBL" id="BPQP01000065">
    <property type="protein sequence ID" value="GJD96615.1"/>
    <property type="molecule type" value="Genomic_DNA"/>
</dbReference>
<evidence type="ECO:0000313" key="2">
    <source>
        <dbReference type="Proteomes" id="UP001055125"/>
    </source>
</evidence>
<organism evidence="1 2">
    <name type="scientific">Methylobacterium iners</name>
    <dbReference type="NCBI Taxonomy" id="418707"/>
    <lineage>
        <taxon>Bacteria</taxon>
        <taxon>Pseudomonadati</taxon>
        <taxon>Pseudomonadota</taxon>
        <taxon>Alphaproteobacteria</taxon>
        <taxon>Hyphomicrobiales</taxon>
        <taxon>Methylobacteriaceae</taxon>
        <taxon>Methylobacterium</taxon>
    </lineage>
</organism>